<evidence type="ECO:0000259" key="7">
    <source>
        <dbReference type="PROSITE" id="PS50850"/>
    </source>
</evidence>
<dbReference type="PANTHER" id="PTHR23502">
    <property type="entry name" value="MAJOR FACILITATOR SUPERFAMILY"/>
    <property type="match status" value="1"/>
</dbReference>
<feature type="transmembrane region" description="Helical" evidence="6">
    <location>
        <begin position="306"/>
        <end position="323"/>
    </location>
</feature>
<dbReference type="AlphaFoldDB" id="A0A975EQA8"/>
<feature type="transmembrane region" description="Helical" evidence="6">
    <location>
        <begin position="280"/>
        <end position="300"/>
    </location>
</feature>
<feature type="transmembrane region" description="Helical" evidence="6">
    <location>
        <begin position="48"/>
        <end position="69"/>
    </location>
</feature>
<feature type="transmembrane region" description="Helical" evidence="6">
    <location>
        <begin position="249"/>
        <end position="268"/>
    </location>
</feature>
<name>A0A975EQA8_9RHOB</name>
<feature type="transmembrane region" description="Helical" evidence="6">
    <location>
        <begin position="164"/>
        <end position="185"/>
    </location>
</feature>
<feature type="transmembrane region" description="Helical" evidence="6">
    <location>
        <begin position="76"/>
        <end position="96"/>
    </location>
</feature>
<evidence type="ECO:0000256" key="5">
    <source>
        <dbReference type="ARBA" id="ARBA00023136"/>
    </source>
</evidence>
<dbReference type="InterPro" id="IPR011701">
    <property type="entry name" value="MFS"/>
</dbReference>
<gene>
    <name evidence="8" type="ORF">HZ995_01485</name>
</gene>
<dbReference type="SUPFAM" id="SSF103473">
    <property type="entry name" value="MFS general substrate transporter"/>
    <property type="match status" value="1"/>
</dbReference>
<organism evidence="8 9">
    <name type="scientific">Cognatishimia activa</name>
    <dbReference type="NCBI Taxonomy" id="1715691"/>
    <lineage>
        <taxon>Bacteria</taxon>
        <taxon>Pseudomonadati</taxon>
        <taxon>Pseudomonadota</taxon>
        <taxon>Alphaproteobacteria</taxon>
        <taxon>Rhodobacterales</taxon>
        <taxon>Paracoccaceae</taxon>
        <taxon>Cognatishimia</taxon>
    </lineage>
</organism>
<dbReference type="GO" id="GO:0015385">
    <property type="term" value="F:sodium:proton antiporter activity"/>
    <property type="evidence" value="ECO:0007669"/>
    <property type="project" value="TreeGrafter"/>
</dbReference>
<keyword evidence="5 6" id="KW-0472">Membrane</keyword>
<protein>
    <submittedName>
        <fullName evidence="8">MFS transporter</fullName>
    </submittedName>
</protein>
<evidence type="ECO:0000256" key="3">
    <source>
        <dbReference type="ARBA" id="ARBA00022692"/>
    </source>
</evidence>
<evidence type="ECO:0000256" key="6">
    <source>
        <dbReference type="SAM" id="Phobius"/>
    </source>
</evidence>
<comment type="subcellular location">
    <subcellularLocation>
        <location evidence="1">Membrane</location>
        <topology evidence="1">Multi-pass membrane protein</topology>
    </subcellularLocation>
</comment>
<dbReference type="GO" id="GO:1990961">
    <property type="term" value="P:xenobiotic detoxification by transmembrane export across the plasma membrane"/>
    <property type="evidence" value="ECO:0007669"/>
    <property type="project" value="TreeGrafter"/>
</dbReference>
<dbReference type="KEGG" id="cact:HZ995_01485"/>
<proteinExistence type="predicted"/>
<dbReference type="Proteomes" id="UP000665026">
    <property type="component" value="Chromosome"/>
</dbReference>
<dbReference type="Gene3D" id="1.20.1720.10">
    <property type="entry name" value="Multidrug resistance protein D"/>
    <property type="match status" value="1"/>
</dbReference>
<dbReference type="InterPro" id="IPR036259">
    <property type="entry name" value="MFS_trans_sf"/>
</dbReference>
<evidence type="ECO:0000313" key="9">
    <source>
        <dbReference type="Proteomes" id="UP000665026"/>
    </source>
</evidence>
<keyword evidence="4 6" id="KW-1133">Transmembrane helix</keyword>
<reference evidence="8" key="1">
    <citation type="submission" date="2020-07" db="EMBL/GenBank/DDBJ databases">
        <title>Genome sequences of bacteria associated with the marine, planktonic diatom Thalassiosira profunda strain ECT2AJA-044.</title>
        <authorList>
            <person name="Gargas C.B."/>
            <person name="Roberts W.R."/>
            <person name="Alverson A.J."/>
        </authorList>
    </citation>
    <scope>NUCLEOTIDE SEQUENCE</scope>
    <source>
        <strain evidence="8">ECT2AJA-044</strain>
    </source>
</reference>
<feature type="domain" description="Major facilitator superfamily (MFS) profile" evidence="7">
    <location>
        <begin position="11"/>
        <end position="394"/>
    </location>
</feature>
<dbReference type="EMBL" id="CP060010">
    <property type="protein sequence ID" value="QTN36225.1"/>
    <property type="molecule type" value="Genomic_DNA"/>
</dbReference>
<evidence type="ECO:0000256" key="1">
    <source>
        <dbReference type="ARBA" id="ARBA00004141"/>
    </source>
</evidence>
<evidence type="ECO:0000256" key="4">
    <source>
        <dbReference type="ARBA" id="ARBA00022989"/>
    </source>
</evidence>
<sequence length="395" mass="41311">MAKSPFLSTRATIYLGGVTAISAIATDIFLPATGVIARDYQVADSQGALLIGAYLLAYGVGQLFWGLFSDAYGRKFALQLSLVAFAITSFACALAPSFTWLVVLRTLQGLSAGAPVICRAMVRDAATGNRAGRILAVLGAVLTVSTMIAPIIGSGLLILFAWPAIFYALALFSLGYILYTARYIPDTDAERRPERLSLSFIIPNARRLFGMRAFSIPMIQGGFVFAGYAGMLSMGAILTEAAYGVDPEAFGALFAFAALANTAGALLTRRLLGNHDLARVNRLAIAMTGIAALACFALVFVTPTLAVFWVVICLYVFAFGMILPTSNTMAMDPAGDMPGFAASLIGSVQVSLGAVGSAIAAIIFTGSHQTIPILMAAFGALAVATSLLPAQPEKS</sequence>
<feature type="transmembrane region" description="Helical" evidence="6">
    <location>
        <begin position="216"/>
        <end position="237"/>
    </location>
</feature>
<keyword evidence="2" id="KW-0813">Transport</keyword>
<dbReference type="InterPro" id="IPR020846">
    <property type="entry name" value="MFS_dom"/>
</dbReference>
<evidence type="ECO:0000256" key="2">
    <source>
        <dbReference type="ARBA" id="ARBA00022448"/>
    </source>
</evidence>
<keyword evidence="3 6" id="KW-0812">Transmembrane</keyword>
<dbReference type="RefSeq" id="WP_209356928.1">
    <property type="nucleotide sequence ID" value="NZ_CP060010.1"/>
</dbReference>
<feature type="transmembrane region" description="Helical" evidence="6">
    <location>
        <begin position="12"/>
        <end position="36"/>
    </location>
</feature>
<dbReference type="Pfam" id="PF07690">
    <property type="entry name" value="MFS_1"/>
    <property type="match status" value="1"/>
</dbReference>
<dbReference type="PANTHER" id="PTHR23502:SF132">
    <property type="entry name" value="POLYAMINE TRANSPORTER 2-RELATED"/>
    <property type="match status" value="1"/>
</dbReference>
<feature type="transmembrane region" description="Helical" evidence="6">
    <location>
        <begin position="344"/>
        <end position="364"/>
    </location>
</feature>
<accession>A0A975EQA8</accession>
<dbReference type="GO" id="GO:0005886">
    <property type="term" value="C:plasma membrane"/>
    <property type="evidence" value="ECO:0007669"/>
    <property type="project" value="TreeGrafter"/>
</dbReference>
<feature type="transmembrane region" description="Helical" evidence="6">
    <location>
        <begin position="134"/>
        <end position="158"/>
    </location>
</feature>
<dbReference type="PROSITE" id="PS50850">
    <property type="entry name" value="MFS"/>
    <property type="match status" value="1"/>
</dbReference>
<evidence type="ECO:0000313" key="8">
    <source>
        <dbReference type="EMBL" id="QTN36225.1"/>
    </source>
</evidence>
<feature type="transmembrane region" description="Helical" evidence="6">
    <location>
        <begin position="370"/>
        <end position="390"/>
    </location>
</feature>